<evidence type="ECO:0000313" key="1">
    <source>
        <dbReference type="EMBL" id="MFC5744809.1"/>
    </source>
</evidence>
<dbReference type="Proteomes" id="UP001596074">
    <property type="component" value="Unassembled WGS sequence"/>
</dbReference>
<name>A0ABW0ZSZ8_9ACTN</name>
<protein>
    <recommendedName>
        <fullName evidence="3">SWIM-type domain-containing protein</fullName>
    </recommendedName>
</protein>
<keyword evidence="2" id="KW-1185">Reference proteome</keyword>
<comment type="caution">
    <text evidence="1">The sequence shown here is derived from an EMBL/GenBank/DDBJ whole genome shotgun (WGS) entry which is preliminary data.</text>
</comment>
<sequence length="115" mass="12054">MAKAITPKTATCKRCKATLRSATSIARGMGAHCARMARKEAALNAAGYKPTAIAKARELIADGGIVPIRGRRVFRAVSTDGQNTYLTAPQGCTCKAGLKGRHLCFHRAAATLLAA</sequence>
<evidence type="ECO:0008006" key="3">
    <source>
        <dbReference type="Google" id="ProtNLM"/>
    </source>
</evidence>
<dbReference type="RefSeq" id="WP_378280297.1">
    <property type="nucleotide sequence ID" value="NZ_JBHSON010000004.1"/>
</dbReference>
<dbReference type="EMBL" id="JBHSON010000004">
    <property type="protein sequence ID" value="MFC5744809.1"/>
    <property type="molecule type" value="Genomic_DNA"/>
</dbReference>
<reference evidence="2" key="1">
    <citation type="journal article" date="2019" name="Int. J. Syst. Evol. Microbiol.">
        <title>The Global Catalogue of Microorganisms (GCM) 10K type strain sequencing project: providing services to taxonomists for standard genome sequencing and annotation.</title>
        <authorList>
            <consortium name="The Broad Institute Genomics Platform"/>
            <consortium name="The Broad Institute Genome Sequencing Center for Infectious Disease"/>
            <person name="Wu L."/>
            <person name="Ma J."/>
        </authorList>
    </citation>
    <scope>NUCLEOTIDE SEQUENCE [LARGE SCALE GENOMIC DNA]</scope>
    <source>
        <strain evidence="2">KCTC 42087</strain>
    </source>
</reference>
<accession>A0ABW0ZSZ8</accession>
<gene>
    <name evidence="1" type="ORF">ACFPZN_04190</name>
</gene>
<organism evidence="1 2">
    <name type="scientific">Actinomadura rugatobispora</name>
    <dbReference type="NCBI Taxonomy" id="1994"/>
    <lineage>
        <taxon>Bacteria</taxon>
        <taxon>Bacillati</taxon>
        <taxon>Actinomycetota</taxon>
        <taxon>Actinomycetes</taxon>
        <taxon>Streptosporangiales</taxon>
        <taxon>Thermomonosporaceae</taxon>
        <taxon>Actinomadura</taxon>
    </lineage>
</organism>
<evidence type="ECO:0000313" key="2">
    <source>
        <dbReference type="Proteomes" id="UP001596074"/>
    </source>
</evidence>
<proteinExistence type="predicted"/>